<protein>
    <submittedName>
        <fullName evidence="2">Uncharacterized protein</fullName>
    </submittedName>
</protein>
<evidence type="ECO:0000256" key="1">
    <source>
        <dbReference type="SAM" id="MobiDB-lite"/>
    </source>
</evidence>
<proteinExistence type="predicted"/>
<dbReference type="AlphaFoldDB" id="A0A7C8I6C4"/>
<organism evidence="2 3">
    <name type="scientific">Massariosphaeria phaeospora</name>
    <dbReference type="NCBI Taxonomy" id="100035"/>
    <lineage>
        <taxon>Eukaryota</taxon>
        <taxon>Fungi</taxon>
        <taxon>Dikarya</taxon>
        <taxon>Ascomycota</taxon>
        <taxon>Pezizomycotina</taxon>
        <taxon>Dothideomycetes</taxon>
        <taxon>Pleosporomycetidae</taxon>
        <taxon>Pleosporales</taxon>
        <taxon>Pleosporales incertae sedis</taxon>
        <taxon>Massariosphaeria</taxon>
    </lineage>
</organism>
<dbReference type="EMBL" id="JAADJZ010000019">
    <property type="protein sequence ID" value="KAF2868353.1"/>
    <property type="molecule type" value="Genomic_DNA"/>
</dbReference>
<sequence length="253" mass="27453">MSIISSENLKVSGRSAKKGLHATTGTQKNPADNARAAGVFNYLTPRQPMHHQGESSPLKNTTTNASNPASHFRANQKPTIQASSFVSRIQTPKPTSPLRTPALVLQILVRGPWNSFPLPAALAYCLVKRILFLGLRDRSSFWLGAWASSEGAKIAGGFQLPSVCIRASEWECGWARLGCGTWMVVDLVVGGVSVERALSGRAFGVLSILGVGFVGRPRAGTRRYVLVFFQLGNVLAWDLHRNSVVSLERRMQG</sequence>
<evidence type="ECO:0000313" key="3">
    <source>
        <dbReference type="Proteomes" id="UP000481861"/>
    </source>
</evidence>
<keyword evidence="3" id="KW-1185">Reference proteome</keyword>
<gene>
    <name evidence="2" type="ORF">BDV95DRAFT_126760</name>
</gene>
<name>A0A7C8I6C4_9PLEO</name>
<accession>A0A7C8I6C4</accession>
<evidence type="ECO:0000313" key="2">
    <source>
        <dbReference type="EMBL" id="KAF2868353.1"/>
    </source>
</evidence>
<dbReference type="Proteomes" id="UP000481861">
    <property type="component" value="Unassembled WGS sequence"/>
</dbReference>
<feature type="compositionally biased region" description="Polar residues" evidence="1">
    <location>
        <begin position="54"/>
        <end position="69"/>
    </location>
</feature>
<feature type="region of interest" description="Disordered" evidence="1">
    <location>
        <begin position="1"/>
        <end position="34"/>
    </location>
</feature>
<reference evidence="2 3" key="1">
    <citation type="submission" date="2020-01" db="EMBL/GenBank/DDBJ databases">
        <authorList>
            <consortium name="DOE Joint Genome Institute"/>
            <person name="Haridas S."/>
            <person name="Albert R."/>
            <person name="Binder M."/>
            <person name="Bloem J."/>
            <person name="Labutti K."/>
            <person name="Salamov A."/>
            <person name="Andreopoulos B."/>
            <person name="Baker S.E."/>
            <person name="Barry K."/>
            <person name="Bills G."/>
            <person name="Bluhm B.H."/>
            <person name="Cannon C."/>
            <person name="Castanera R."/>
            <person name="Culley D.E."/>
            <person name="Daum C."/>
            <person name="Ezra D."/>
            <person name="Gonzalez J.B."/>
            <person name="Henrissat B."/>
            <person name="Kuo A."/>
            <person name="Liang C."/>
            <person name="Lipzen A."/>
            <person name="Lutzoni F."/>
            <person name="Magnuson J."/>
            <person name="Mondo S."/>
            <person name="Nolan M."/>
            <person name="Ohm R."/>
            <person name="Pangilinan J."/>
            <person name="Park H.-J.H."/>
            <person name="Ramirez L."/>
            <person name="Alfaro M."/>
            <person name="Sun H."/>
            <person name="Tritt A."/>
            <person name="Yoshinaga Y."/>
            <person name="Zwiers L.-H.L."/>
            <person name="Turgeon B.G."/>
            <person name="Goodwin S.B."/>
            <person name="Spatafora J.W."/>
            <person name="Crous P.W."/>
            <person name="Grigoriev I.V."/>
        </authorList>
    </citation>
    <scope>NUCLEOTIDE SEQUENCE [LARGE SCALE GENOMIC DNA]</scope>
    <source>
        <strain evidence="2 3">CBS 611.86</strain>
    </source>
</reference>
<comment type="caution">
    <text evidence="2">The sequence shown here is derived from an EMBL/GenBank/DDBJ whole genome shotgun (WGS) entry which is preliminary data.</text>
</comment>
<feature type="region of interest" description="Disordered" evidence="1">
    <location>
        <begin position="46"/>
        <end position="74"/>
    </location>
</feature>